<feature type="domain" description="RRM" evidence="4">
    <location>
        <begin position="45"/>
        <end position="122"/>
    </location>
</feature>
<keyword evidence="1" id="KW-0694">RNA-binding</keyword>
<feature type="compositionally biased region" description="Pro residues" evidence="3">
    <location>
        <begin position="361"/>
        <end position="370"/>
    </location>
</feature>
<feature type="region of interest" description="Disordered" evidence="3">
    <location>
        <begin position="858"/>
        <end position="890"/>
    </location>
</feature>
<evidence type="ECO:0000313" key="6">
    <source>
        <dbReference type="Proteomes" id="UP001479436"/>
    </source>
</evidence>
<dbReference type="CDD" id="cd12317">
    <property type="entry name" value="RRM4_RBM19_RRM3_MRD1"/>
    <property type="match status" value="1"/>
</dbReference>
<reference evidence="5 6" key="1">
    <citation type="submission" date="2023-04" db="EMBL/GenBank/DDBJ databases">
        <title>Genome of Basidiobolus ranarum AG-B5.</title>
        <authorList>
            <person name="Stajich J.E."/>
            <person name="Carter-House D."/>
            <person name="Gryganskyi A."/>
        </authorList>
    </citation>
    <scope>NUCLEOTIDE SEQUENCE [LARGE SCALE GENOMIC DNA]</scope>
    <source>
        <strain evidence="5 6">AG-B5</strain>
    </source>
</reference>
<dbReference type="InterPro" id="IPR035979">
    <property type="entry name" value="RBD_domain_sf"/>
</dbReference>
<evidence type="ECO:0000256" key="3">
    <source>
        <dbReference type="SAM" id="MobiDB-lite"/>
    </source>
</evidence>
<evidence type="ECO:0000256" key="1">
    <source>
        <dbReference type="PROSITE-ProRule" id="PRU00176"/>
    </source>
</evidence>
<dbReference type="PANTHER" id="PTHR48034">
    <property type="entry name" value="TRANSFORMER-2 SEX-DETERMINING PROTEIN-RELATED"/>
    <property type="match status" value="1"/>
</dbReference>
<feature type="coiled-coil region" evidence="2">
    <location>
        <begin position="154"/>
        <end position="189"/>
    </location>
</feature>
<feature type="domain" description="RRM" evidence="4">
    <location>
        <begin position="560"/>
        <end position="632"/>
    </location>
</feature>
<proteinExistence type="predicted"/>
<accession>A0ABR2WSJ2</accession>
<feature type="region of interest" description="Disordered" evidence="3">
    <location>
        <begin position="298"/>
        <end position="370"/>
    </location>
</feature>
<dbReference type="InterPro" id="IPR000504">
    <property type="entry name" value="RRM_dom"/>
</dbReference>
<dbReference type="EMBL" id="JASJQH010000427">
    <property type="protein sequence ID" value="KAK9764444.1"/>
    <property type="molecule type" value="Genomic_DNA"/>
</dbReference>
<dbReference type="Proteomes" id="UP001479436">
    <property type="component" value="Unassembled WGS sequence"/>
</dbReference>
<feature type="domain" description="RRM" evidence="4">
    <location>
        <begin position="670"/>
        <end position="753"/>
    </location>
</feature>
<gene>
    <name evidence="5" type="primary">MRD1</name>
    <name evidence="5" type="ORF">K7432_008028</name>
</gene>
<dbReference type="InterPro" id="IPR012677">
    <property type="entry name" value="Nucleotide-bd_a/b_plait_sf"/>
</dbReference>
<sequence>MDEIQVFYLISELVVTLDHFSIGSPRSRLVHHQVSCISKVIFNMSRIIVKNLPKHFNEDRFKEHFSTQGEVTDVKLIRTPQGKSRRFGYVGFRTEKEAKAAVRHFNETFIDTSKIVVEKAIPYGDSSLPRPWSHHSIGSTGYFQRTGIKPEEAQKEMEEKKKKRQDEFEKELKKKQEHIESVYKEFENDKLKEFLQVMQPKTKTRTWANDDMKPETEIPKVKTNVTAVKSKKAGGEGILLTKTHVKFDDSEDEMYEDMPVKSTEDDDKMEISVVVPEQMPEIDSSVSDLDWLKSRMTMKPEDEEEKSDASDNESISNSKKDQDSESEAENNVVTSAAVNETAPAPVNPTQPAPTTGTKPSDLPPARPFEVPPAELIADTGRLFLRNLPYTCTEDDLKKLFHKFGPLSEIHMPIDKETKKPKGFAYILYLIPEHAVKAFFELDGKFFQGRLLHILPAKEKPQPPKEDESSMSIKKQKEAKRKAQSGNDFNWNSLFMSSDAIADSIADRLNVAKSDILNPDADNLAVRMAMAETHIITETKDYLEEHGICLDAFAKKERSDTVILVKNIPFGTAEEEFRELFGKHGSLGRVLIPPAKTIAVVEFLEPSEARAAFRHLAYKRFKNSLIYLEKAPVGVFKSEYNADAQAEVKKATKSSMEEITQPEEEEDLDTVTLFVKNLNFDTTEESLRKTFEGIEGMRAVHIKTKPDPKNAGKKLSMGFGFVEFASKKAAQTALKALQGVKLDDHTLQLKLSDKKSIHEPTGHRKSTSSKKEGTKLLVKNIAFEATKKDLQQLFSNYGQLKHVRLPKKFSGGHRGFAFVEFLTKQEAKNVMNNLASTHLYGRHLVIEYAEEEKSIEEMRAKTEREYSKEEAMNPHKKQRIMMPGEEEEEEF</sequence>
<feature type="domain" description="RRM" evidence="4">
    <location>
        <begin position="380"/>
        <end position="458"/>
    </location>
</feature>
<protein>
    <submittedName>
        <fullName evidence="5">Multiple RNA-binding domain-containing protein 1</fullName>
    </submittedName>
</protein>
<feature type="region of interest" description="Disordered" evidence="3">
    <location>
        <begin position="456"/>
        <end position="483"/>
    </location>
</feature>
<keyword evidence="6" id="KW-1185">Reference proteome</keyword>
<dbReference type="CDD" id="cd12318">
    <property type="entry name" value="RRM5_RBM19_like"/>
    <property type="match status" value="1"/>
</dbReference>
<keyword evidence="2" id="KW-0175">Coiled coil</keyword>
<dbReference type="CDD" id="cd12565">
    <property type="entry name" value="RRM1_MRD1"/>
    <property type="match status" value="1"/>
</dbReference>
<organism evidence="5 6">
    <name type="scientific">Basidiobolus ranarum</name>
    <dbReference type="NCBI Taxonomy" id="34480"/>
    <lineage>
        <taxon>Eukaryota</taxon>
        <taxon>Fungi</taxon>
        <taxon>Fungi incertae sedis</taxon>
        <taxon>Zoopagomycota</taxon>
        <taxon>Entomophthoromycotina</taxon>
        <taxon>Basidiobolomycetes</taxon>
        <taxon>Basidiobolales</taxon>
        <taxon>Basidiobolaceae</taxon>
        <taxon>Basidiobolus</taxon>
    </lineage>
</organism>
<dbReference type="Gene3D" id="3.30.70.330">
    <property type="match status" value="5"/>
</dbReference>
<evidence type="ECO:0000313" key="5">
    <source>
        <dbReference type="EMBL" id="KAK9764444.1"/>
    </source>
</evidence>
<dbReference type="InterPro" id="IPR034423">
    <property type="entry name" value="RBM19_RRM5"/>
</dbReference>
<feature type="compositionally biased region" description="Basic and acidic residues" evidence="3">
    <location>
        <begin position="858"/>
        <end position="872"/>
    </location>
</feature>
<feature type="compositionally biased region" description="Basic and acidic residues" evidence="3">
    <location>
        <begin position="456"/>
        <end position="467"/>
    </location>
</feature>
<evidence type="ECO:0000259" key="4">
    <source>
        <dbReference type="PROSITE" id="PS50102"/>
    </source>
</evidence>
<feature type="compositionally biased region" description="Polar residues" evidence="3">
    <location>
        <begin position="329"/>
        <end position="338"/>
    </location>
</feature>
<dbReference type="SMART" id="SM00360">
    <property type="entry name" value="RRM"/>
    <property type="match status" value="5"/>
</dbReference>
<dbReference type="SUPFAM" id="SSF54928">
    <property type="entry name" value="RNA-binding domain, RBD"/>
    <property type="match status" value="4"/>
</dbReference>
<comment type="caution">
    <text evidence="5">The sequence shown here is derived from an EMBL/GenBank/DDBJ whole genome shotgun (WGS) entry which is preliminary data.</text>
</comment>
<name>A0ABR2WSJ2_9FUNG</name>
<feature type="domain" description="RRM" evidence="4">
    <location>
        <begin position="773"/>
        <end position="850"/>
    </location>
</feature>
<dbReference type="PROSITE" id="PS50102">
    <property type="entry name" value="RRM"/>
    <property type="match status" value="5"/>
</dbReference>
<dbReference type="InterPro" id="IPR050441">
    <property type="entry name" value="RBM"/>
</dbReference>
<dbReference type="CDD" id="cd12320">
    <property type="entry name" value="RRM6_RBM19_RRM5_MRD1"/>
    <property type="match status" value="1"/>
</dbReference>
<evidence type="ECO:0000256" key="2">
    <source>
        <dbReference type="SAM" id="Coils"/>
    </source>
</evidence>
<dbReference type="Pfam" id="PF00076">
    <property type="entry name" value="RRM_1"/>
    <property type="match status" value="5"/>
</dbReference>